<evidence type="ECO:0000313" key="2">
    <source>
        <dbReference type="EMBL" id="CAI9724145.1"/>
    </source>
</evidence>
<proteinExistence type="predicted"/>
<evidence type="ECO:0000313" key="3">
    <source>
        <dbReference type="Proteomes" id="UP001162480"/>
    </source>
</evidence>
<dbReference type="Proteomes" id="UP001162480">
    <property type="component" value="Chromosome 6"/>
</dbReference>
<dbReference type="EMBL" id="OX597819">
    <property type="protein sequence ID" value="CAI9724145.1"/>
    <property type="molecule type" value="Genomic_DNA"/>
</dbReference>
<organism evidence="2 3">
    <name type="scientific">Octopus vulgaris</name>
    <name type="common">Common octopus</name>
    <dbReference type="NCBI Taxonomy" id="6645"/>
    <lineage>
        <taxon>Eukaryota</taxon>
        <taxon>Metazoa</taxon>
        <taxon>Spiralia</taxon>
        <taxon>Lophotrochozoa</taxon>
        <taxon>Mollusca</taxon>
        <taxon>Cephalopoda</taxon>
        <taxon>Coleoidea</taxon>
        <taxon>Octopodiformes</taxon>
        <taxon>Octopoda</taxon>
        <taxon>Incirrata</taxon>
        <taxon>Octopodidae</taxon>
        <taxon>Octopus</taxon>
    </lineage>
</organism>
<feature type="region of interest" description="Disordered" evidence="1">
    <location>
        <begin position="21"/>
        <end position="73"/>
    </location>
</feature>
<evidence type="ECO:0000256" key="1">
    <source>
        <dbReference type="SAM" id="MobiDB-lite"/>
    </source>
</evidence>
<dbReference type="AlphaFoldDB" id="A0AA36F4Y0"/>
<accession>A0AA36F4Y0</accession>
<feature type="compositionally biased region" description="Basic and acidic residues" evidence="1">
    <location>
        <begin position="50"/>
        <end position="62"/>
    </location>
</feature>
<sequence length="112" mass="13150">MDIKNVRKCCREFAAGRTEIHDEERSDEVQHNEEDEQYSEGEWKKKKKEKEKSQRKQKEKELGLNGSDDSNGNCFIQKVVSCTVIADNFNSDKLFLRAFCTGLQEFLHLQEF</sequence>
<keyword evidence="3" id="KW-1185">Reference proteome</keyword>
<name>A0AA36F4Y0_OCTVU</name>
<feature type="compositionally biased region" description="Basic and acidic residues" evidence="1">
    <location>
        <begin position="21"/>
        <end position="32"/>
    </location>
</feature>
<gene>
    <name evidence="2" type="ORF">OCTVUL_1B028283</name>
</gene>
<reference evidence="2" key="1">
    <citation type="submission" date="2023-08" db="EMBL/GenBank/DDBJ databases">
        <authorList>
            <person name="Alioto T."/>
            <person name="Alioto T."/>
            <person name="Gomez Garrido J."/>
        </authorList>
    </citation>
    <scope>NUCLEOTIDE SEQUENCE</scope>
</reference>
<protein>
    <submittedName>
        <fullName evidence="2">Uncharacterized protein</fullName>
    </submittedName>
</protein>